<sequence length="196" mass="21458">MLWSKYRVGGLLGDKMMRPMRLAAIASLLVVMLSGCQTADSNGVVRTNEPSKGDVTAFGDAFDGLKTVSDVEYYASDQAVAEAKNQFRAENYGNAGALFYKATQLAPNDGVAWLGLAACSDRIRRFDLSDRAYARAFKLVGGTPEYYNNVGYSYLLRGKLQDARSNFLKAYELAPNDPTVANNLKLLSSSVKNLER</sequence>
<dbReference type="EMBL" id="VLKT01000054">
    <property type="protein sequence ID" value="TWI25231.1"/>
    <property type="molecule type" value="Genomic_DNA"/>
</dbReference>
<feature type="signal peptide" evidence="4">
    <location>
        <begin position="1"/>
        <end position="39"/>
    </location>
</feature>
<evidence type="ECO:0000256" key="1">
    <source>
        <dbReference type="ARBA" id="ARBA00022737"/>
    </source>
</evidence>
<evidence type="ECO:0000256" key="4">
    <source>
        <dbReference type="SAM" id="SignalP"/>
    </source>
</evidence>
<gene>
    <name evidence="5" type="ORF">IQ26_06231</name>
</gene>
<keyword evidence="4" id="KW-0732">Signal</keyword>
<dbReference type="InterPro" id="IPR013105">
    <property type="entry name" value="TPR_2"/>
</dbReference>
<dbReference type="PROSITE" id="PS50005">
    <property type="entry name" value="TPR"/>
    <property type="match status" value="1"/>
</dbReference>
<proteinExistence type="predicted"/>
<comment type="caution">
    <text evidence="5">The sequence shown here is derived from an EMBL/GenBank/DDBJ whole genome shotgun (WGS) entry which is preliminary data.</text>
</comment>
<accession>A0A562N078</accession>
<evidence type="ECO:0000313" key="5">
    <source>
        <dbReference type="EMBL" id="TWI25231.1"/>
    </source>
</evidence>
<dbReference type="Gene3D" id="1.25.40.10">
    <property type="entry name" value="Tetratricopeptide repeat domain"/>
    <property type="match status" value="1"/>
</dbReference>
<evidence type="ECO:0000256" key="2">
    <source>
        <dbReference type="ARBA" id="ARBA00022803"/>
    </source>
</evidence>
<name>A0A562N078_9HYPH</name>
<dbReference type="InterPro" id="IPR011990">
    <property type="entry name" value="TPR-like_helical_dom_sf"/>
</dbReference>
<dbReference type="SMART" id="SM00028">
    <property type="entry name" value="TPR"/>
    <property type="match status" value="2"/>
</dbReference>
<organism evidence="5 6">
    <name type="scientific">Mesorhizobium tianshanense</name>
    <dbReference type="NCBI Taxonomy" id="39844"/>
    <lineage>
        <taxon>Bacteria</taxon>
        <taxon>Pseudomonadati</taxon>
        <taxon>Pseudomonadota</taxon>
        <taxon>Alphaproteobacteria</taxon>
        <taxon>Hyphomicrobiales</taxon>
        <taxon>Phyllobacteriaceae</taxon>
        <taxon>Mesorhizobium</taxon>
    </lineage>
</organism>
<evidence type="ECO:0000313" key="6">
    <source>
        <dbReference type="Proteomes" id="UP000317122"/>
    </source>
</evidence>
<dbReference type="Pfam" id="PF07719">
    <property type="entry name" value="TPR_2"/>
    <property type="match status" value="1"/>
</dbReference>
<evidence type="ECO:0000256" key="3">
    <source>
        <dbReference type="PROSITE-ProRule" id="PRU00339"/>
    </source>
</evidence>
<reference evidence="5 6" key="1">
    <citation type="journal article" date="2015" name="Stand. Genomic Sci.">
        <title>Genomic Encyclopedia of Bacterial and Archaeal Type Strains, Phase III: the genomes of soil and plant-associated and newly described type strains.</title>
        <authorList>
            <person name="Whitman W.B."/>
            <person name="Woyke T."/>
            <person name="Klenk H.P."/>
            <person name="Zhou Y."/>
            <person name="Lilburn T.G."/>
            <person name="Beck B.J."/>
            <person name="De Vos P."/>
            <person name="Vandamme P."/>
            <person name="Eisen J.A."/>
            <person name="Garrity G."/>
            <person name="Hugenholtz P."/>
            <person name="Kyrpides N.C."/>
        </authorList>
    </citation>
    <scope>NUCLEOTIDE SEQUENCE [LARGE SCALE GENOMIC DNA]</scope>
    <source>
        <strain evidence="5 6">CGMCC 1.2546</strain>
    </source>
</reference>
<keyword evidence="1" id="KW-0677">Repeat</keyword>
<feature type="chain" id="PRO_5021852710" evidence="4">
    <location>
        <begin position="40"/>
        <end position="196"/>
    </location>
</feature>
<protein>
    <submittedName>
        <fullName evidence="5">Flp pilus assembly protein TadD</fullName>
    </submittedName>
</protein>
<keyword evidence="2 3" id="KW-0802">TPR repeat</keyword>
<dbReference type="AlphaFoldDB" id="A0A562N078"/>
<dbReference type="SUPFAM" id="SSF48452">
    <property type="entry name" value="TPR-like"/>
    <property type="match status" value="1"/>
</dbReference>
<feature type="repeat" description="TPR" evidence="3">
    <location>
        <begin position="144"/>
        <end position="177"/>
    </location>
</feature>
<dbReference type="Proteomes" id="UP000317122">
    <property type="component" value="Unassembled WGS sequence"/>
</dbReference>
<dbReference type="InterPro" id="IPR019734">
    <property type="entry name" value="TPR_rpt"/>
</dbReference>
<keyword evidence="6" id="KW-1185">Reference proteome</keyword>